<reference evidence="11 12" key="1">
    <citation type="submission" date="2017-08" db="EMBL/GenBank/DDBJ databases">
        <title>Complete genome of Colwellia sp. NB097-1, a psychrophile bacterium ioslated from Bering Sea.</title>
        <authorList>
            <person name="Chen X."/>
        </authorList>
    </citation>
    <scope>NUCLEOTIDE SEQUENCE [LARGE SCALE GENOMIC DNA]</scope>
    <source>
        <strain evidence="11 12">NB097-1</strain>
    </source>
</reference>
<evidence type="ECO:0000256" key="3">
    <source>
        <dbReference type="ARBA" id="ARBA00022448"/>
    </source>
</evidence>
<dbReference type="PIRSF" id="PIRSF006291">
    <property type="entry name" value="GspM"/>
    <property type="match status" value="1"/>
</dbReference>
<evidence type="ECO:0000313" key="12">
    <source>
        <dbReference type="Proteomes" id="UP000202259"/>
    </source>
</evidence>
<dbReference type="AlphaFoldDB" id="A0A222G963"/>
<keyword evidence="8 10" id="KW-1133">Transmembrane helix</keyword>
<evidence type="ECO:0000256" key="9">
    <source>
        <dbReference type="ARBA" id="ARBA00023136"/>
    </source>
</evidence>
<protein>
    <submittedName>
        <fullName evidence="11">Type II secretion system protein M</fullName>
    </submittedName>
</protein>
<dbReference type="GO" id="GO:0015627">
    <property type="term" value="C:type II protein secretion system complex"/>
    <property type="evidence" value="ECO:0007669"/>
    <property type="project" value="InterPro"/>
</dbReference>
<keyword evidence="9 10" id="KW-0472">Membrane</keyword>
<evidence type="ECO:0000256" key="5">
    <source>
        <dbReference type="ARBA" id="ARBA00022519"/>
    </source>
</evidence>
<keyword evidence="4" id="KW-1003">Cell membrane</keyword>
<dbReference type="InterPro" id="IPR023229">
    <property type="entry name" value="T2SS_M_periplasmic_sf"/>
</dbReference>
<evidence type="ECO:0000256" key="6">
    <source>
        <dbReference type="ARBA" id="ARBA00022692"/>
    </source>
</evidence>
<dbReference type="GO" id="GO:0015628">
    <property type="term" value="P:protein secretion by the type II secretion system"/>
    <property type="evidence" value="ECO:0007669"/>
    <property type="project" value="InterPro"/>
</dbReference>
<dbReference type="Proteomes" id="UP000202259">
    <property type="component" value="Chromosome"/>
</dbReference>
<proteinExistence type="inferred from homology"/>
<evidence type="ECO:0000256" key="1">
    <source>
        <dbReference type="ARBA" id="ARBA00004377"/>
    </source>
</evidence>
<dbReference type="GO" id="GO:0005886">
    <property type="term" value="C:plasma membrane"/>
    <property type="evidence" value="ECO:0007669"/>
    <property type="project" value="UniProtKB-SubCell"/>
</dbReference>
<evidence type="ECO:0000256" key="10">
    <source>
        <dbReference type="SAM" id="Phobius"/>
    </source>
</evidence>
<sequence>MKAWWQQLNVREQRLVLIMSGVISIFILYGLIWQPLNENIAKQKLKIERQQALLTWVEESTQRYQEAKRNGRASSGASLSSIVNRTSRANNIIITRMQPQGEDLQVWIDEISFNQLLTWLEKLASRDGLQVKNIDLSLADQQGVVRVRRLQLGKN</sequence>
<evidence type="ECO:0000256" key="7">
    <source>
        <dbReference type="ARBA" id="ARBA00022927"/>
    </source>
</evidence>
<keyword evidence="3" id="KW-0813">Transport</keyword>
<keyword evidence="5" id="KW-0997">Cell inner membrane</keyword>
<dbReference type="Gene3D" id="3.30.1360.100">
    <property type="entry name" value="General secretion pathway protein M, EpsM"/>
    <property type="match status" value="1"/>
</dbReference>
<comment type="subcellular location">
    <subcellularLocation>
        <location evidence="1">Cell inner membrane</location>
        <topology evidence="1">Single-pass membrane protein</topology>
    </subcellularLocation>
</comment>
<dbReference type="SUPFAM" id="SSF103054">
    <property type="entry name" value="General secretion pathway protein M, EpsM"/>
    <property type="match status" value="1"/>
</dbReference>
<accession>A0A222G963</accession>
<dbReference type="InterPro" id="IPR007690">
    <property type="entry name" value="T2SS_GspM"/>
</dbReference>
<keyword evidence="6 10" id="KW-0812">Transmembrane</keyword>
<evidence type="ECO:0000256" key="8">
    <source>
        <dbReference type="ARBA" id="ARBA00022989"/>
    </source>
</evidence>
<dbReference type="OrthoDB" id="6624834at2"/>
<dbReference type="KEGG" id="cber:B5D82_10510"/>
<keyword evidence="12" id="KW-1185">Reference proteome</keyword>
<dbReference type="EMBL" id="CP020465">
    <property type="protein sequence ID" value="ASP48153.1"/>
    <property type="molecule type" value="Genomic_DNA"/>
</dbReference>
<keyword evidence="7" id="KW-0653">Protein transport</keyword>
<dbReference type="Pfam" id="PF04612">
    <property type="entry name" value="T2SSM"/>
    <property type="match status" value="1"/>
</dbReference>
<dbReference type="RefSeq" id="WP_081151377.1">
    <property type="nucleotide sequence ID" value="NZ_CP020465.1"/>
</dbReference>
<evidence type="ECO:0000256" key="4">
    <source>
        <dbReference type="ARBA" id="ARBA00022475"/>
    </source>
</evidence>
<gene>
    <name evidence="11" type="ORF">B5D82_10510</name>
</gene>
<organism evidence="11 12">
    <name type="scientific">Cognaticolwellia beringensis</name>
    <dbReference type="NCBI Taxonomy" id="1967665"/>
    <lineage>
        <taxon>Bacteria</taxon>
        <taxon>Pseudomonadati</taxon>
        <taxon>Pseudomonadota</taxon>
        <taxon>Gammaproteobacteria</taxon>
        <taxon>Alteromonadales</taxon>
        <taxon>Colwelliaceae</taxon>
        <taxon>Cognaticolwellia</taxon>
    </lineage>
</organism>
<evidence type="ECO:0000313" key="11">
    <source>
        <dbReference type="EMBL" id="ASP48153.1"/>
    </source>
</evidence>
<feature type="transmembrane region" description="Helical" evidence="10">
    <location>
        <begin position="15"/>
        <end position="36"/>
    </location>
</feature>
<evidence type="ECO:0000256" key="2">
    <source>
        <dbReference type="ARBA" id="ARBA00010637"/>
    </source>
</evidence>
<name>A0A222G963_9GAMM</name>
<comment type="similarity">
    <text evidence="2">Belongs to the GSP M family.</text>
</comment>